<dbReference type="Pfam" id="PF05050">
    <property type="entry name" value="Methyltransf_21"/>
    <property type="match status" value="1"/>
</dbReference>
<dbReference type="NCBIfam" id="TIGR01444">
    <property type="entry name" value="fkbM_fam"/>
    <property type="match status" value="1"/>
</dbReference>
<protein>
    <recommendedName>
        <fullName evidence="1">Methyltransferase FkbM domain-containing protein</fullName>
    </recommendedName>
</protein>
<name>A0A512BRS3_9HYPH</name>
<dbReference type="Proteomes" id="UP000321085">
    <property type="component" value="Unassembled WGS sequence"/>
</dbReference>
<keyword evidence="3" id="KW-1185">Reference proteome</keyword>
<evidence type="ECO:0000313" key="3">
    <source>
        <dbReference type="Proteomes" id="UP000321085"/>
    </source>
</evidence>
<sequence>MDQSERTELCIARLSEEFTHLGEELQSQEERIHSLIAAQETAVAASIERIVTQEINRLDSYISYHRAMVQQELTAMVQQELTSKTPLYVGKGLDALIRLSSGAFLTIPTEETGLLSYVAAHGVDAIEPGVSRLISSRLQPGGIAIDCGGNIGIHTINMATAVGSGGRVICFEPLPHLAKAIRQSLLINGFSSFVHVEEAAISDTVGSATINAAAHSPLSSLFDLAAGVAAEARPVSITTLDEFIPVGERIDLIKLDIEGAEPLAWRGMRRIVNDSPNLEIVMEWSSSHFSRSREKASDFMDDIRAAGFNAFVIKDWPIGVLLPALEEQISSLDGANLFFTRRTVDEVLTVTP</sequence>
<proteinExistence type="predicted"/>
<dbReference type="PANTHER" id="PTHR34203">
    <property type="entry name" value="METHYLTRANSFERASE, FKBM FAMILY PROTEIN"/>
    <property type="match status" value="1"/>
</dbReference>
<dbReference type="SUPFAM" id="SSF53335">
    <property type="entry name" value="S-adenosyl-L-methionine-dependent methyltransferases"/>
    <property type="match status" value="1"/>
</dbReference>
<dbReference type="InterPro" id="IPR052514">
    <property type="entry name" value="SAM-dependent_MTase"/>
</dbReference>
<dbReference type="InterPro" id="IPR006342">
    <property type="entry name" value="FkbM_mtfrase"/>
</dbReference>
<dbReference type="Gene3D" id="3.40.50.150">
    <property type="entry name" value="Vaccinia Virus protein VP39"/>
    <property type="match status" value="1"/>
</dbReference>
<accession>A0A512BRS3</accession>
<evidence type="ECO:0000259" key="1">
    <source>
        <dbReference type="Pfam" id="PF05050"/>
    </source>
</evidence>
<dbReference type="InterPro" id="IPR029063">
    <property type="entry name" value="SAM-dependent_MTases_sf"/>
</dbReference>
<dbReference type="AlphaFoldDB" id="A0A512BRS3"/>
<organism evidence="2 3">
    <name type="scientific">Microvirga aerophila</name>
    <dbReference type="NCBI Taxonomy" id="670291"/>
    <lineage>
        <taxon>Bacteria</taxon>
        <taxon>Pseudomonadati</taxon>
        <taxon>Pseudomonadota</taxon>
        <taxon>Alphaproteobacteria</taxon>
        <taxon>Hyphomicrobiales</taxon>
        <taxon>Methylobacteriaceae</taxon>
        <taxon>Microvirga</taxon>
    </lineage>
</organism>
<reference evidence="2 3" key="1">
    <citation type="submission" date="2019-07" db="EMBL/GenBank/DDBJ databases">
        <title>Whole genome shotgun sequence of Microvirga aerophila NBRC 106136.</title>
        <authorList>
            <person name="Hosoyama A."/>
            <person name="Uohara A."/>
            <person name="Ohji S."/>
            <person name="Ichikawa N."/>
        </authorList>
    </citation>
    <scope>NUCLEOTIDE SEQUENCE [LARGE SCALE GENOMIC DNA]</scope>
    <source>
        <strain evidence="2 3">NBRC 106136</strain>
    </source>
</reference>
<dbReference type="OrthoDB" id="9814604at2"/>
<evidence type="ECO:0000313" key="2">
    <source>
        <dbReference type="EMBL" id="GEO14615.1"/>
    </source>
</evidence>
<dbReference type="RefSeq" id="WP_114187116.1">
    <property type="nucleotide sequence ID" value="NZ_BJYU01000026.1"/>
</dbReference>
<gene>
    <name evidence="2" type="ORF">MAE02_23110</name>
</gene>
<dbReference type="EMBL" id="BJYU01000026">
    <property type="protein sequence ID" value="GEO14615.1"/>
    <property type="molecule type" value="Genomic_DNA"/>
</dbReference>
<feature type="domain" description="Methyltransferase FkbM" evidence="1">
    <location>
        <begin position="146"/>
        <end position="308"/>
    </location>
</feature>
<comment type="caution">
    <text evidence="2">The sequence shown here is derived from an EMBL/GenBank/DDBJ whole genome shotgun (WGS) entry which is preliminary data.</text>
</comment>
<dbReference type="PANTHER" id="PTHR34203:SF15">
    <property type="entry name" value="SLL1173 PROTEIN"/>
    <property type="match status" value="1"/>
</dbReference>